<keyword evidence="3" id="KW-0812">Transmembrane</keyword>
<dbReference type="STRING" id="415015.SAMN05660462_01909"/>
<dbReference type="EMBL" id="FNQE01000020">
    <property type="protein sequence ID" value="SDZ11977.1"/>
    <property type="molecule type" value="Genomic_DNA"/>
</dbReference>
<evidence type="ECO:0000256" key="2">
    <source>
        <dbReference type="SAM" id="MobiDB-lite"/>
    </source>
</evidence>
<name>A0A1H3QF44_9FIRM</name>
<feature type="domain" description="SLH" evidence="4">
    <location>
        <begin position="2689"/>
        <end position="2752"/>
    </location>
</feature>
<keyword evidence="3" id="KW-0472">Membrane</keyword>
<reference evidence="5 6" key="1">
    <citation type="submission" date="2016-10" db="EMBL/GenBank/DDBJ databases">
        <authorList>
            <person name="de Groot N.N."/>
        </authorList>
    </citation>
    <scope>NUCLEOTIDE SEQUENCE [LARGE SCALE GENOMIC DNA]</scope>
    <source>
        <strain evidence="5 6">DSM 21650</strain>
    </source>
</reference>
<dbReference type="InterPro" id="IPR008964">
    <property type="entry name" value="Invasin/intimin_cell_adhesion"/>
</dbReference>
<keyword evidence="3" id="KW-1133">Transmembrane helix</keyword>
<dbReference type="Proteomes" id="UP000198625">
    <property type="component" value="Unassembled WGS sequence"/>
</dbReference>
<feature type="compositionally biased region" description="Acidic residues" evidence="2">
    <location>
        <begin position="2530"/>
        <end position="2541"/>
    </location>
</feature>
<dbReference type="Pfam" id="PF00395">
    <property type="entry name" value="SLH"/>
    <property type="match status" value="3"/>
</dbReference>
<feature type="domain" description="SLH" evidence="4">
    <location>
        <begin position="2623"/>
        <end position="2686"/>
    </location>
</feature>
<protein>
    <submittedName>
        <fullName evidence="5">S-layer homology domain-containing protein</fullName>
    </submittedName>
</protein>
<accession>A0A1H3QF44</accession>
<feature type="region of interest" description="Disordered" evidence="2">
    <location>
        <begin position="2527"/>
        <end position="2560"/>
    </location>
</feature>
<dbReference type="SUPFAM" id="SSF49373">
    <property type="entry name" value="Invasin/intimin cell-adhesion fragments"/>
    <property type="match status" value="1"/>
</dbReference>
<dbReference type="InterPro" id="IPR001119">
    <property type="entry name" value="SLH_dom"/>
</dbReference>
<dbReference type="OrthoDB" id="9757737at2"/>
<evidence type="ECO:0000313" key="5">
    <source>
        <dbReference type="EMBL" id="SDZ11977.1"/>
    </source>
</evidence>
<evidence type="ECO:0000256" key="3">
    <source>
        <dbReference type="SAM" id="Phobius"/>
    </source>
</evidence>
<organism evidence="5 6">
    <name type="scientific">Proteiniborus ethanoligenes</name>
    <dbReference type="NCBI Taxonomy" id="415015"/>
    <lineage>
        <taxon>Bacteria</taxon>
        <taxon>Bacillati</taxon>
        <taxon>Bacillota</taxon>
        <taxon>Clostridia</taxon>
        <taxon>Eubacteriales</taxon>
        <taxon>Proteiniborus</taxon>
    </lineage>
</organism>
<feature type="domain" description="SLH" evidence="4">
    <location>
        <begin position="2564"/>
        <end position="2622"/>
    </location>
</feature>
<dbReference type="RefSeq" id="WP_091730345.1">
    <property type="nucleotide sequence ID" value="NZ_FNQE01000020.1"/>
</dbReference>
<evidence type="ECO:0000256" key="1">
    <source>
        <dbReference type="ARBA" id="ARBA00022737"/>
    </source>
</evidence>
<sequence length="2752" mass="311896">MKQHHKCLLKRIISSIITFYILIIPFPIYSDANHNNYGAFTEEVGATAYTELWKDGDTISPSGDDFSTRVSYEINPIYSNYDNDQTAFITFYLNTLKEIPVSFEYEIYPGSAFLIDHFNGELSGTIIFEPGSTEKSIEIEIPKLVHTPSLPSKVGEFWTKDRIFYINCFSLENALFENEKNSTTIPVVIKNEFDFEKSYERAKNTYIVDLTQLDLGSVEVFQDTPGKYRNLLETVGLAIESTISKDVRTMIDNNVFTHLTSPRGYFLNESTVTGAVYFNIESNHTWGINYFERTIPIDGSDEIDFNIGEIQLSEIGLGPNMEGNGIIQSLNVSYRYSVDENIYTIFESLEGEGFENQINFVDKIKPYPTEIEVQEGCFSVGHSVPIIVTYNEPVYIDSISITVNDEILYPMESNETISETVSFLYDLSLDDFFLESNRVKAKIEVSNIIGAVDLSKQSQDNDYSITYSRDMVDKSIEEYDDIKSIFSYAADTVISLTRDGNTAINGEVVISLEESHILTQYLESYIGADGVVENIGVKVIGNLGEPVDVSLYANEGHIITELKGTFQSPINTTDMDKYCIAEVYFSDELIYSLAKKYTVASLVYIDDDGDFEIIYEEWPSSGKITANSEMSLVLGYRVDTNATWQDSKDFSWSSSDETVASIKGDGTIILTGKLGEVRFTLTALNGGVEGKSYQIHSKPLTVINSSEGFLLVPNGVKNIELVEGNSARIYYSTNITEINASNGGPETPTTYTFELYEAVHDGSSEPEKGGLIYKDYVDATIDNLITSYILNSEYLVNTAPLGRYSYILEISTKDILTGELFSARANIRVKSRPAKAVLIKPDSYYMTDQVEGFTVSFNIENKNEATAVSLQLFRNGEPIHIDDAVEKFETRINIREVDRSRLYDAYTVTLKAKNQYDEAYSYDSYIFYVYNSEALKILINNINSGENYTLSLDHMSGMTSKDILDLKREINLEERLTINKDEYNWSKIYDKILWTVEDGSKVSLKYNDNGIYRDIDEEELILPNGDLMLKGVSSGETSISAIHVLTGMEESLEITVDSVKDKLFIFQCYPGKKSLVQYINGDGISKEVYTDEKGSLAIYEKSGITGDMKFSIPNDALYEPYILSENERSVNQVSIDYTGLYPQKNIIFNQSNYGLNFAVFAEYEKGITSYKGAIEVKGGVYINGVYRPEILINGLSGKEYQSINPKAYDFYELNFNFPKGEEGFYLKPEDKIEYIIEVSIPGNTHYHEFIKVDNETIGLYKRIKNGITYVEAPILSMVDSSNLQNDAKVFWNSLSIDGVDYQFLDLIIIEDTEKESLLNTQIVLDGKFTDAYEVKYSDERGRDWSLFSSTSVESYEFSDYVILNNTFDLKKYIFYFKPGEESRLSRQIVIKNNSNLKIINMPTTFKVINIQDIPSMGTLVKGDMEDISENILDSVLGSNTVPWGDKPDYVRDVLNTLSQFKIDKEAIRLVVSPTDDPMVFRGIMKISIGDLSESNPAGVYASDLDSSTKFNFLPKIGEAKEMKKGDYISKSIKTMEQYKTGSVSKKTKQYGGGIYIDCEIFYDANSEEWRISVINSDVYVAGGYNYKKTYNTWVSFIPVTAEFMIGGTAQISLKTLLEKKEISKEEYEFYRTYITELYPYFFIRGFGGIGLDYDVVSLKAGPYGRINFEQRYLWLNNKFEDSNGQRLTLSGQTGIEYKIKLLFLGLEGSYTIGEASKSWTYNDYNNIKEKYDSVYQIDKADLIRIKNHMYLEDEVLIPTDITVTYEGREYLENHREWYPPIMSRGFFHGASTEALSVIQTNAYPYSNPVVTEDGEIMLYISDMDSYDINDTAVNFSTKEEGYFSEGTEVDESNYADTDAVVDGTSEWAVAAWIRLIEDIESSEGEEAELWDIQRMMNSTEIMASIYDGEEFVATRLTNNYTPDMSPVVASREGKAIVAWRSLYAGDIEKPLTFDGRNNIMYKVYNEGSWSDEKCLFDGSVDQVISVNAEMLSDGTSAITYEVQMDATENTEIYCAIVDIHGHIIRNIRLTNNEVTDKNPRITSVVFPDKTERFVIGWNSKMTYDVENVNLIRVSAVDRVGNVFTEFEQDIESGELLDYTSFKFTKGAESIDDLSIVWYQPDFKEDGVYSVWGRKFISRNNDEFKASPEVRLLELNYNTVVDFFDSYIDKDTKGINFVMQTTEYGMGKISQLITAKASYKNNLILDETYYSRDELISGLDVPVMFRIYNEGVDTVKKINIEIGESSRTFEENNLIEPGQYKEFVLLYRVPDVIENPIYTIRAEYTDSLDVLTGELDMNIPDVGIHGISLVRESNRQRIFDIELYNSMYAKLRSGVHKVLLEVYHTSNFDNPPILSETISDLDSLELMNQGILKKNMILGEDDLQRILNENGEIPEEGVRIFFKVKLLENNIEIQDADISNDYDYIKIESLIVKNGKKLSLGSSMNSDSNKTLIKVEAFNNSMNEITNGNIVVHLKDEKGNIIQTKEYYNEAQSIKTPLSIGGEESNTVVFNFAYSGDSFEVIYRDIITDPNEGDEPNDEDDNGNGGIGDNSGDKDSGKEVTPAEYVNPFKDVKETDWFYEAVKFVFENGLMIGIGEDRFAPQLATTRGMLVTILHRLEGEPAAGLNSFEDVLPDEYYYNAVAWAKEKGIVYGISESFFGANKEITREQFVTILYRYASFKGYDVSSPIELSEYVDMVSISEYAVPAMRWAVQNGLIRGVGGSTLAPLKSTSRAEMAMILQRFILAYNHLFLEE</sequence>
<evidence type="ECO:0000259" key="4">
    <source>
        <dbReference type="PROSITE" id="PS51272"/>
    </source>
</evidence>
<keyword evidence="6" id="KW-1185">Reference proteome</keyword>
<proteinExistence type="predicted"/>
<feature type="transmembrane region" description="Helical" evidence="3">
    <location>
        <begin position="12"/>
        <end position="29"/>
    </location>
</feature>
<keyword evidence="1" id="KW-0677">Repeat</keyword>
<gene>
    <name evidence="5" type="ORF">SAMN05660462_01909</name>
</gene>
<dbReference type="PROSITE" id="PS51272">
    <property type="entry name" value="SLH"/>
    <property type="match status" value="3"/>
</dbReference>
<evidence type="ECO:0000313" key="6">
    <source>
        <dbReference type="Proteomes" id="UP000198625"/>
    </source>
</evidence>